<dbReference type="Pfam" id="PF04773">
    <property type="entry name" value="FecR"/>
    <property type="match status" value="1"/>
</dbReference>
<dbReference type="Gene3D" id="2.60.120.1440">
    <property type="match status" value="1"/>
</dbReference>
<dbReference type="PANTHER" id="PTHR30273:SF2">
    <property type="entry name" value="PROTEIN FECR"/>
    <property type="match status" value="1"/>
</dbReference>
<dbReference type="PANTHER" id="PTHR30273">
    <property type="entry name" value="PERIPLASMIC SIGNAL SENSOR AND SIGMA FACTOR ACTIVATOR FECR-RELATED"/>
    <property type="match status" value="1"/>
</dbReference>
<dbReference type="PIRSF" id="PIRSF018266">
    <property type="entry name" value="FecR"/>
    <property type="match status" value="1"/>
</dbReference>
<dbReference type="InterPro" id="IPR006860">
    <property type="entry name" value="FecR"/>
</dbReference>
<evidence type="ECO:0000259" key="1">
    <source>
        <dbReference type="Pfam" id="PF04773"/>
    </source>
</evidence>
<feature type="domain" description="FecR protein" evidence="1">
    <location>
        <begin position="142"/>
        <end position="240"/>
    </location>
</feature>
<dbReference type="Pfam" id="PF16220">
    <property type="entry name" value="DUF4880"/>
    <property type="match status" value="1"/>
</dbReference>
<dbReference type="GO" id="GO:0016989">
    <property type="term" value="F:sigma factor antagonist activity"/>
    <property type="evidence" value="ECO:0007669"/>
    <property type="project" value="TreeGrafter"/>
</dbReference>
<dbReference type="InterPro" id="IPR012373">
    <property type="entry name" value="Ferrdict_sens_TM"/>
</dbReference>
<evidence type="ECO:0008006" key="5">
    <source>
        <dbReference type="Google" id="ProtNLM"/>
    </source>
</evidence>
<reference evidence="4" key="1">
    <citation type="submission" date="2017-06" db="EMBL/GenBank/DDBJ databases">
        <title>Herbaspirillum phytohormonus sp. nov., isolated from the root nodule of Robinia pseudoacacia in lead-zinc mine.</title>
        <authorList>
            <person name="Fan M."/>
            <person name="Lin Y."/>
        </authorList>
    </citation>
    <scope>NUCLEOTIDE SEQUENCE [LARGE SCALE GENOMIC DNA]</scope>
    <source>
        <strain evidence="4">SC-089</strain>
    </source>
</reference>
<name>A0A225N2E0_9BURK</name>
<protein>
    <recommendedName>
        <fullName evidence="5">Iron dicitrate transport regulator FecR</fullName>
    </recommendedName>
</protein>
<accession>A0A225N2E0</accession>
<dbReference type="EMBL" id="NJIH01000001">
    <property type="protein sequence ID" value="OWT66270.1"/>
    <property type="molecule type" value="Genomic_DNA"/>
</dbReference>
<dbReference type="Proteomes" id="UP000214603">
    <property type="component" value="Unassembled WGS sequence"/>
</dbReference>
<dbReference type="InterPro" id="IPR032623">
    <property type="entry name" value="FecR_N"/>
</dbReference>
<evidence type="ECO:0000313" key="4">
    <source>
        <dbReference type="Proteomes" id="UP000214603"/>
    </source>
</evidence>
<sequence>MEDSARSPLDIAAPGAASAVAGEPGGGHIPEAIVERAVAWYVRLASGTATAGDRAEFDRWRAAHPDHAQAWARLEHLGTRLQGSATRVAPALTRATLARAASFSSRRRAFKRLAWIGAGGAGLYLFQDQVPWRSELAIALSDVHTSTGERRSLVLADGTRLLLNTATAVDLRFSARERRIVLRGGEIMIATAQDPARRPFIVATADGELRPIGTRFTVRRDADAGDRHYTQLAVTEGAVQVRAIHAGPLLVQAHQQVRFTPDRIEAPVALDEDGQGWIHGMFSAEGMRLADFVAELSRYRHGRLRCAPEVANLRITGVWPLDGPDATERILDSLGRRLPVRIVRYTRYWVTVAAR</sequence>
<dbReference type="AlphaFoldDB" id="A0A225N2E0"/>
<comment type="caution">
    <text evidence="3">The sequence shown here is derived from an EMBL/GenBank/DDBJ whole genome shotgun (WGS) entry which is preliminary data.</text>
</comment>
<evidence type="ECO:0000313" key="3">
    <source>
        <dbReference type="EMBL" id="OWT66270.1"/>
    </source>
</evidence>
<feature type="domain" description="FecR N-terminal" evidence="2">
    <location>
        <begin position="35"/>
        <end position="77"/>
    </location>
</feature>
<proteinExistence type="predicted"/>
<keyword evidence="4" id="KW-1185">Reference proteome</keyword>
<gene>
    <name evidence="3" type="ORF">CEY11_00550</name>
</gene>
<evidence type="ECO:0000259" key="2">
    <source>
        <dbReference type="Pfam" id="PF16220"/>
    </source>
</evidence>
<organism evidence="3 4">
    <name type="scientific">Candidimonas nitroreducens</name>
    <dbReference type="NCBI Taxonomy" id="683354"/>
    <lineage>
        <taxon>Bacteria</taxon>
        <taxon>Pseudomonadati</taxon>
        <taxon>Pseudomonadota</taxon>
        <taxon>Betaproteobacteria</taxon>
        <taxon>Burkholderiales</taxon>
        <taxon>Alcaligenaceae</taxon>
        <taxon>Candidimonas</taxon>
    </lineage>
</organism>